<reference evidence="4" key="1">
    <citation type="journal article" date="2021" name="Nat. Commun.">
        <title>Genetic determinants of endophytism in the Arabidopsis root mycobiome.</title>
        <authorList>
            <person name="Mesny F."/>
            <person name="Miyauchi S."/>
            <person name="Thiergart T."/>
            <person name="Pickel B."/>
            <person name="Atanasova L."/>
            <person name="Karlsson M."/>
            <person name="Huettel B."/>
            <person name="Barry K.W."/>
            <person name="Haridas S."/>
            <person name="Chen C."/>
            <person name="Bauer D."/>
            <person name="Andreopoulos W."/>
            <person name="Pangilinan J."/>
            <person name="LaButti K."/>
            <person name="Riley R."/>
            <person name="Lipzen A."/>
            <person name="Clum A."/>
            <person name="Drula E."/>
            <person name="Henrissat B."/>
            <person name="Kohler A."/>
            <person name="Grigoriev I.V."/>
            <person name="Martin F.M."/>
            <person name="Hacquard S."/>
        </authorList>
    </citation>
    <scope>NUCLEOTIDE SEQUENCE</scope>
    <source>
        <strain evidence="4">MPI-SDFR-AT-0073</strain>
    </source>
</reference>
<feature type="region of interest" description="Disordered" evidence="1">
    <location>
        <begin position="141"/>
        <end position="207"/>
    </location>
</feature>
<evidence type="ECO:0000313" key="4">
    <source>
        <dbReference type="EMBL" id="KAH6660066.1"/>
    </source>
</evidence>
<dbReference type="AlphaFoldDB" id="A0A9P8UXY8"/>
<protein>
    <recommendedName>
        <fullName evidence="6">Mid2 domain-containing protein</fullName>
    </recommendedName>
</protein>
<feature type="signal peptide" evidence="3">
    <location>
        <begin position="1"/>
        <end position="24"/>
    </location>
</feature>
<keyword evidence="2" id="KW-0472">Membrane</keyword>
<name>A0A9P8UXY8_9PEZI</name>
<dbReference type="EMBL" id="JAGPXC010000001">
    <property type="protein sequence ID" value="KAH6660066.1"/>
    <property type="molecule type" value="Genomic_DNA"/>
</dbReference>
<keyword evidence="2" id="KW-0812">Transmembrane</keyword>
<dbReference type="Gene3D" id="1.20.5.510">
    <property type="entry name" value="Single helix bin"/>
    <property type="match status" value="1"/>
</dbReference>
<feature type="transmembrane region" description="Helical" evidence="2">
    <location>
        <begin position="213"/>
        <end position="237"/>
    </location>
</feature>
<feature type="compositionally biased region" description="Low complexity" evidence="1">
    <location>
        <begin position="150"/>
        <end position="189"/>
    </location>
</feature>
<dbReference type="GeneID" id="70135225"/>
<evidence type="ECO:0000256" key="2">
    <source>
        <dbReference type="SAM" id="Phobius"/>
    </source>
</evidence>
<evidence type="ECO:0000313" key="5">
    <source>
        <dbReference type="Proteomes" id="UP000758603"/>
    </source>
</evidence>
<feature type="chain" id="PRO_5040480911" description="Mid2 domain-containing protein" evidence="3">
    <location>
        <begin position="25"/>
        <end position="393"/>
    </location>
</feature>
<evidence type="ECO:0000256" key="1">
    <source>
        <dbReference type="SAM" id="MobiDB-lite"/>
    </source>
</evidence>
<organism evidence="4 5">
    <name type="scientific">Truncatella angustata</name>
    <dbReference type="NCBI Taxonomy" id="152316"/>
    <lineage>
        <taxon>Eukaryota</taxon>
        <taxon>Fungi</taxon>
        <taxon>Dikarya</taxon>
        <taxon>Ascomycota</taxon>
        <taxon>Pezizomycotina</taxon>
        <taxon>Sordariomycetes</taxon>
        <taxon>Xylariomycetidae</taxon>
        <taxon>Amphisphaeriales</taxon>
        <taxon>Sporocadaceae</taxon>
        <taxon>Truncatella</taxon>
    </lineage>
</organism>
<dbReference type="RefSeq" id="XP_045964197.1">
    <property type="nucleotide sequence ID" value="XM_046106334.1"/>
</dbReference>
<keyword evidence="3" id="KW-0732">Signal</keyword>
<comment type="caution">
    <text evidence="4">The sequence shown here is derived from an EMBL/GenBank/DDBJ whole genome shotgun (WGS) entry which is preliminary data.</text>
</comment>
<keyword evidence="2" id="KW-1133">Transmembrane helix</keyword>
<keyword evidence="5" id="KW-1185">Reference proteome</keyword>
<sequence length="393" mass="40502">MTTSTGALRAWLLAAALAIGTTTAVSVPARALFARDNTCGDTTYSKCPQAGFPDNFCCKPGTSCISLAGNTTILCCPDGDDCAVIAPIVCNIQLQDASTNPQAGVKTTALTSELPKCGSNCCPFGYTCDNDQNCVKNEDQTKKPDGAVDASSTAALPTSTAASTGQASTAAPSTSSASSSDGGITATAAPEGGSAEGQGNPDEAHKEGANTSAIVGGVVGGVLLLLAVVVGIVYLVYRHRKDQQRRRASSHSLVSSDARRIEKISGPFPNGDFPQGRSDFIAAKSYSSANSTPSQAQGAFVRTKSVNSRGSYVSYDARSLHHSAMVQGLATEARPQVERQASDDSQGSLGEYVDIALDTHLAVPGIIDPRRNLSRDTTLTQWPGAHPAAGGRR</sequence>
<gene>
    <name evidence="4" type="ORF">BKA67DRAFT_653267</name>
</gene>
<accession>A0A9P8UXY8</accession>
<proteinExistence type="predicted"/>
<dbReference type="OrthoDB" id="5338512at2759"/>
<dbReference type="Proteomes" id="UP000758603">
    <property type="component" value="Unassembled WGS sequence"/>
</dbReference>
<evidence type="ECO:0000256" key="3">
    <source>
        <dbReference type="SAM" id="SignalP"/>
    </source>
</evidence>
<evidence type="ECO:0008006" key="6">
    <source>
        <dbReference type="Google" id="ProtNLM"/>
    </source>
</evidence>